<dbReference type="Gene3D" id="2.140.10.30">
    <property type="entry name" value="Dipeptidylpeptidase IV, N-terminal domain"/>
    <property type="match status" value="1"/>
</dbReference>
<keyword evidence="4" id="KW-1133">Transmembrane helix</keyword>
<feature type="transmembrane region" description="Helical" evidence="4">
    <location>
        <begin position="31"/>
        <end position="53"/>
    </location>
</feature>
<accession>A0A1I7WHM2</accession>
<dbReference type="GO" id="GO:0005886">
    <property type="term" value="C:plasma membrane"/>
    <property type="evidence" value="ECO:0007669"/>
    <property type="project" value="TreeGrafter"/>
</dbReference>
<keyword evidence="1" id="KW-0031">Aminopeptidase</keyword>
<dbReference type="GO" id="GO:0008236">
    <property type="term" value="F:serine-type peptidase activity"/>
    <property type="evidence" value="ECO:0007669"/>
    <property type="project" value="UniProtKB-KW"/>
</dbReference>
<evidence type="ECO:0000313" key="6">
    <source>
        <dbReference type="Proteomes" id="UP000095283"/>
    </source>
</evidence>
<evidence type="ECO:0000256" key="2">
    <source>
        <dbReference type="ARBA" id="ARBA00022825"/>
    </source>
</evidence>
<keyword evidence="1" id="KW-0378">Hydrolase</keyword>
<feature type="transmembrane region" description="Helical" evidence="4">
    <location>
        <begin position="329"/>
        <end position="356"/>
    </location>
</feature>
<dbReference type="PANTHER" id="PTHR11731">
    <property type="entry name" value="PROTEASE FAMILY S9B,C DIPEPTIDYL-PEPTIDASE IV-RELATED"/>
    <property type="match status" value="1"/>
</dbReference>
<reference evidence="7" key="1">
    <citation type="submission" date="2016-11" db="UniProtKB">
        <authorList>
            <consortium name="WormBaseParasite"/>
        </authorList>
    </citation>
    <scope>IDENTIFICATION</scope>
</reference>
<dbReference type="Pfam" id="PF00930">
    <property type="entry name" value="DPPIV_N"/>
    <property type="match status" value="1"/>
</dbReference>
<keyword evidence="3" id="KW-0325">Glycoprotein</keyword>
<evidence type="ECO:0000256" key="1">
    <source>
        <dbReference type="ARBA" id="ARBA00022438"/>
    </source>
</evidence>
<keyword evidence="4" id="KW-0472">Membrane</keyword>
<protein>
    <submittedName>
        <fullName evidence="7">DPPIV_N domain-containing protein</fullName>
    </submittedName>
</protein>
<keyword evidence="6" id="KW-1185">Reference proteome</keyword>
<keyword evidence="4" id="KW-0812">Transmembrane</keyword>
<keyword evidence="1" id="KW-0645">Protease</keyword>
<proteinExistence type="predicted"/>
<evidence type="ECO:0000313" key="7">
    <source>
        <dbReference type="WBParaSite" id="Hba_04497"/>
    </source>
</evidence>
<sequence length="359" mass="41495">MAHGTPIISYVMAREPELGVGGPHERDWRGIGTALLVIMAICTLIALAVLILTPVSTNADAFRAPMNLSDLVALRSPLVSLKWTDEHSIMYETLLNGVELFNINTLRSERLLDRETMVFFPNINFSSLSIDRLIIFQESAKTITMMSYDREHNYPMVSEIQYPKTGEKRLPTYAISIWDKTNKTLKQMDIQLRDSVAFHYLYGVSWVILKGKETFVAVWANRYQNHISITLCEHEIAMCNLVCYYSFYLRLSSLLIFKSHSNIFIFLVFEHKYPVKTWALPDDFQNILSSDDSIYILLPKTKSDGNSYQHIAKLSIQVRRPFLLLLNKIIFSLLVIFCLFLCFFLQNVHFIFIIYIKCS</sequence>
<organism evidence="6 7">
    <name type="scientific">Heterorhabditis bacteriophora</name>
    <name type="common">Entomopathogenic nematode worm</name>
    <dbReference type="NCBI Taxonomy" id="37862"/>
    <lineage>
        <taxon>Eukaryota</taxon>
        <taxon>Metazoa</taxon>
        <taxon>Ecdysozoa</taxon>
        <taxon>Nematoda</taxon>
        <taxon>Chromadorea</taxon>
        <taxon>Rhabditida</taxon>
        <taxon>Rhabditina</taxon>
        <taxon>Rhabditomorpha</taxon>
        <taxon>Strongyloidea</taxon>
        <taxon>Heterorhabditidae</taxon>
        <taxon>Heterorhabditis</taxon>
    </lineage>
</organism>
<evidence type="ECO:0000259" key="5">
    <source>
        <dbReference type="Pfam" id="PF00930"/>
    </source>
</evidence>
<name>A0A1I7WHM2_HETBA</name>
<dbReference type="GO" id="GO:0004177">
    <property type="term" value="F:aminopeptidase activity"/>
    <property type="evidence" value="ECO:0007669"/>
    <property type="project" value="UniProtKB-KW"/>
</dbReference>
<dbReference type="Proteomes" id="UP000095283">
    <property type="component" value="Unplaced"/>
</dbReference>
<dbReference type="InterPro" id="IPR002469">
    <property type="entry name" value="Peptidase_S9B_N"/>
</dbReference>
<dbReference type="GO" id="GO:0006508">
    <property type="term" value="P:proteolysis"/>
    <property type="evidence" value="ECO:0007669"/>
    <property type="project" value="InterPro"/>
</dbReference>
<evidence type="ECO:0000256" key="4">
    <source>
        <dbReference type="SAM" id="Phobius"/>
    </source>
</evidence>
<feature type="domain" description="Dipeptidylpeptidase IV N-terminal" evidence="5">
    <location>
        <begin position="139"/>
        <end position="315"/>
    </location>
</feature>
<dbReference type="WBParaSite" id="Hba_04497">
    <property type="protein sequence ID" value="Hba_04497"/>
    <property type="gene ID" value="Hba_04497"/>
</dbReference>
<dbReference type="GO" id="GO:0008239">
    <property type="term" value="F:dipeptidyl-peptidase activity"/>
    <property type="evidence" value="ECO:0007669"/>
    <property type="project" value="TreeGrafter"/>
</dbReference>
<dbReference type="PANTHER" id="PTHR11731:SF200">
    <property type="entry name" value="DIPEPTIDYL PEPTIDASE 10, ISOFORM B"/>
    <property type="match status" value="1"/>
</dbReference>
<dbReference type="AlphaFoldDB" id="A0A1I7WHM2"/>
<dbReference type="InterPro" id="IPR050278">
    <property type="entry name" value="Serine_Prot_S9B/DPPIV"/>
</dbReference>
<evidence type="ECO:0000256" key="3">
    <source>
        <dbReference type="ARBA" id="ARBA00023180"/>
    </source>
</evidence>
<keyword evidence="2" id="KW-0720">Serine protease</keyword>